<dbReference type="SUPFAM" id="SSF89957">
    <property type="entry name" value="MTH1187/YkoF-like"/>
    <property type="match status" value="1"/>
</dbReference>
<dbReference type="Proteomes" id="UP000283387">
    <property type="component" value="Unassembled WGS sequence"/>
</dbReference>
<proteinExistence type="predicted"/>
<dbReference type="InterPro" id="IPR029756">
    <property type="entry name" value="MTH1187/YkoF-like"/>
</dbReference>
<gene>
    <name evidence="1" type="ORF">BC643_2094</name>
</gene>
<evidence type="ECO:0000313" key="2">
    <source>
        <dbReference type="Proteomes" id="UP000283387"/>
    </source>
</evidence>
<comment type="caution">
    <text evidence="1">The sequence shown here is derived from an EMBL/GenBank/DDBJ whole genome shotgun (WGS) entry which is preliminary data.</text>
</comment>
<sequence>MHITVEISYYPLMERYEEPVLELLALLENQAGIEIETGTMSTLLRGDFEPVMELLNSSMKTLMEKHPSVFNLKISNSCELA</sequence>
<organism evidence="1 2">
    <name type="scientific">Mangrovibacterium diazotrophicum</name>
    <dbReference type="NCBI Taxonomy" id="1261403"/>
    <lineage>
        <taxon>Bacteria</taxon>
        <taxon>Pseudomonadati</taxon>
        <taxon>Bacteroidota</taxon>
        <taxon>Bacteroidia</taxon>
        <taxon>Marinilabiliales</taxon>
        <taxon>Prolixibacteraceae</taxon>
        <taxon>Mangrovibacterium</taxon>
    </lineage>
</organism>
<name>A0A419W8G4_9BACT</name>
<reference evidence="1 2" key="1">
    <citation type="submission" date="2018-09" db="EMBL/GenBank/DDBJ databases">
        <title>Genomic Encyclopedia of Archaeal and Bacterial Type Strains, Phase II (KMG-II): from individual species to whole genera.</title>
        <authorList>
            <person name="Goeker M."/>
        </authorList>
    </citation>
    <scope>NUCLEOTIDE SEQUENCE [LARGE SCALE GENOMIC DNA]</scope>
    <source>
        <strain evidence="1 2">DSM 27148</strain>
    </source>
</reference>
<keyword evidence="2" id="KW-1185">Reference proteome</keyword>
<dbReference type="Gene3D" id="3.30.70.930">
    <property type="match status" value="1"/>
</dbReference>
<protein>
    <submittedName>
        <fullName evidence="1">YKOF-related protein</fullName>
    </submittedName>
</protein>
<evidence type="ECO:0000313" key="1">
    <source>
        <dbReference type="EMBL" id="RKD91730.1"/>
    </source>
</evidence>
<dbReference type="RefSeq" id="WP_170154521.1">
    <property type="nucleotide sequence ID" value="NZ_RAPN01000001.1"/>
</dbReference>
<accession>A0A419W8G4</accession>
<dbReference type="AlphaFoldDB" id="A0A419W8G4"/>
<dbReference type="EMBL" id="RAPN01000001">
    <property type="protein sequence ID" value="RKD91730.1"/>
    <property type="molecule type" value="Genomic_DNA"/>
</dbReference>